<proteinExistence type="predicted"/>
<reference evidence="1 2" key="1">
    <citation type="submission" date="2023-11" db="EMBL/GenBank/DDBJ databases">
        <title>Halocaridina rubra genome assembly.</title>
        <authorList>
            <person name="Smith C."/>
        </authorList>
    </citation>
    <scope>NUCLEOTIDE SEQUENCE [LARGE SCALE GENOMIC DNA]</scope>
    <source>
        <strain evidence="1">EP-1</strain>
        <tissue evidence="1">Whole</tissue>
    </source>
</reference>
<gene>
    <name evidence="1" type="ORF">SK128_011034</name>
</gene>
<dbReference type="AlphaFoldDB" id="A0AAN9A646"/>
<sequence>QRLDNLEEDISMLHEEEERLEQRLRKFSLLKSELGETIEDIHAKLEDLALVHKTGMQRNQRLC</sequence>
<feature type="non-terminal residue" evidence="1">
    <location>
        <position position="1"/>
    </location>
</feature>
<evidence type="ECO:0000313" key="1">
    <source>
        <dbReference type="EMBL" id="KAK7075639.1"/>
    </source>
</evidence>
<comment type="caution">
    <text evidence="1">The sequence shown here is derived from an EMBL/GenBank/DDBJ whole genome shotgun (WGS) entry which is preliminary data.</text>
</comment>
<dbReference type="EMBL" id="JAXCGZ010010314">
    <property type="protein sequence ID" value="KAK7075639.1"/>
    <property type="molecule type" value="Genomic_DNA"/>
</dbReference>
<protein>
    <submittedName>
        <fullName evidence="1">Uncharacterized protein</fullName>
    </submittedName>
</protein>
<name>A0AAN9A646_HALRR</name>
<organism evidence="1 2">
    <name type="scientific">Halocaridina rubra</name>
    <name type="common">Hawaiian red shrimp</name>
    <dbReference type="NCBI Taxonomy" id="373956"/>
    <lineage>
        <taxon>Eukaryota</taxon>
        <taxon>Metazoa</taxon>
        <taxon>Ecdysozoa</taxon>
        <taxon>Arthropoda</taxon>
        <taxon>Crustacea</taxon>
        <taxon>Multicrustacea</taxon>
        <taxon>Malacostraca</taxon>
        <taxon>Eumalacostraca</taxon>
        <taxon>Eucarida</taxon>
        <taxon>Decapoda</taxon>
        <taxon>Pleocyemata</taxon>
        <taxon>Caridea</taxon>
        <taxon>Atyoidea</taxon>
        <taxon>Atyidae</taxon>
        <taxon>Halocaridina</taxon>
    </lineage>
</organism>
<evidence type="ECO:0000313" key="2">
    <source>
        <dbReference type="Proteomes" id="UP001381693"/>
    </source>
</evidence>
<keyword evidence="2" id="KW-1185">Reference proteome</keyword>
<dbReference type="Proteomes" id="UP001381693">
    <property type="component" value="Unassembled WGS sequence"/>
</dbReference>
<accession>A0AAN9A646</accession>